<dbReference type="AlphaFoldDB" id="B9XSS4"/>
<keyword evidence="1" id="KW-0732">Signal</keyword>
<organism evidence="2 3">
    <name type="scientific">Pedosphaera parvula (strain Ellin514)</name>
    <dbReference type="NCBI Taxonomy" id="320771"/>
    <lineage>
        <taxon>Bacteria</taxon>
        <taxon>Pseudomonadati</taxon>
        <taxon>Verrucomicrobiota</taxon>
        <taxon>Pedosphaerae</taxon>
        <taxon>Pedosphaerales</taxon>
        <taxon>Pedosphaeraceae</taxon>
        <taxon>Pedosphaera</taxon>
    </lineage>
</organism>
<comment type="caution">
    <text evidence="2">The sequence shown here is derived from an EMBL/GenBank/DDBJ whole genome shotgun (WGS) entry which is preliminary data.</text>
</comment>
<evidence type="ECO:0008006" key="4">
    <source>
        <dbReference type="Google" id="ProtNLM"/>
    </source>
</evidence>
<dbReference type="RefSeq" id="WP_007418857.1">
    <property type="nucleotide sequence ID" value="NZ_ABOX02000085.1"/>
</dbReference>
<protein>
    <recommendedName>
        <fullName evidence="4">LamG domain protein jellyroll fold domain protein</fullName>
    </recommendedName>
</protein>
<dbReference type="Proteomes" id="UP000003688">
    <property type="component" value="Unassembled WGS sequence"/>
</dbReference>
<dbReference type="Gene3D" id="2.60.120.200">
    <property type="match status" value="1"/>
</dbReference>
<evidence type="ECO:0000313" key="3">
    <source>
        <dbReference type="Proteomes" id="UP000003688"/>
    </source>
</evidence>
<dbReference type="InterPro" id="IPR013320">
    <property type="entry name" value="ConA-like_dom_sf"/>
</dbReference>
<dbReference type="InterPro" id="IPR001791">
    <property type="entry name" value="Laminin_G"/>
</dbReference>
<name>B9XSS4_PEDPL</name>
<reference evidence="2 3" key="1">
    <citation type="journal article" date="2011" name="J. Bacteriol.">
        <title>Genome sequence of 'Pedosphaera parvula' Ellin514, an aerobic Verrucomicrobial isolate from pasture soil.</title>
        <authorList>
            <person name="Kant R."/>
            <person name="van Passel M.W."/>
            <person name="Sangwan P."/>
            <person name="Palva A."/>
            <person name="Lucas S."/>
            <person name="Copeland A."/>
            <person name="Lapidus A."/>
            <person name="Glavina Del Rio T."/>
            <person name="Dalin E."/>
            <person name="Tice H."/>
            <person name="Bruce D."/>
            <person name="Goodwin L."/>
            <person name="Pitluck S."/>
            <person name="Chertkov O."/>
            <person name="Larimer F.W."/>
            <person name="Land M.L."/>
            <person name="Hauser L."/>
            <person name="Brettin T.S."/>
            <person name="Detter J.C."/>
            <person name="Han S."/>
            <person name="de Vos W.M."/>
            <person name="Janssen P.H."/>
            <person name="Smidt H."/>
        </authorList>
    </citation>
    <scope>NUCLEOTIDE SEQUENCE [LARGE SCALE GENOMIC DNA]</scope>
    <source>
        <strain evidence="2 3">Ellin514</strain>
    </source>
</reference>
<evidence type="ECO:0000313" key="2">
    <source>
        <dbReference type="EMBL" id="EEF57126.1"/>
    </source>
</evidence>
<accession>B9XSS4</accession>
<dbReference type="OrthoDB" id="9814380at2"/>
<dbReference type="EMBL" id="ABOX02000085">
    <property type="protein sequence ID" value="EEF57126.1"/>
    <property type="molecule type" value="Genomic_DNA"/>
</dbReference>
<dbReference type="SUPFAM" id="SSF49899">
    <property type="entry name" value="Concanavalin A-like lectins/glucanases"/>
    <property type="match status" value="1"/>
</dbReference>
<dbReference type="CDD" id="cd00110">
    <property type="entry name" value="LamG"/>
    <property type="match status" value="1"/>
</dbReference>
<feature type="signal peptide" evidence="1">
    <location>
        <begin position="1"/>
        <end position="23"/>
    </location>
</feature>
<keyword evidence="3" id="KW-1185">Reference proteome</keyword>
<evidence type="ECO:0000256" key="1">
    <source>
        <dbReference type="SAM" id="SignalP"/>
    </source>
</evidence>
<sequence precursor="true">MRSYKIFFGLLLFVCKLALPCHAEDGSLDQGLLAYLPLKQDLLNHSVAKLKIKRHGTVELRDGAAYFDGKESWLDIPHIDLSGRPFAVSMWIKITGSKPMYGLVAQRGDNTPNQWLHLMLRGGRQPYLGFLVNDAISPRDIALNTWAHLVFQYNDGNQEIWVDGQLLCARKSIAYEGKKGPTAIGKSPNWNNVPSKNFEGYIRDVRFYGRALAPNEILTLNQLENYSLPGMNPANKNKKILLTANKPDEALSNALAAQVGIPFLSIEGRKLVITGEAGQIYEVQASSDLFQPWQPLVSLTNVTGVVEYTDMAAPDVAQRFYRIKVQ</sequence>
<feature type="chain" id="PRO_5002895194" description="LamG domain protein jellyroll fold domain protein" evidence="1">
    <location>
        <begin position="24"/>
        <end position="326"/>
    </location>
</feature>
<dbReference type="Pfam" id="PF13385">
    <property type="entry name" value="Laminin_G_3"/>
    <property type="match status" value="1"/>
</dbReference>
<dbReference type="STRING" id="320771.Cflav_PD0166"/>
<proteinExistence type="predicted"/>
<gene>
    <name evidence="2" type="ORF">Cflav_PD0166</name>
</gene>